<dbReference type="OMA" id="SANENYW"/>
<dbReference type="RefSeq" id="XP_011387216.1">
    <property type="nucleotide sequence ID" value="XM_011388914.1"/>
</dbReference>
<keyword evidence="3" id="KW-1185">Reference proteome</keyword>
<feature type="signal peptide" evidence="1">
    <location>
        <begin position="1"/>
        <end position="17"/>
    </location>
</feature>
<sequence length="149" mass="16220">MKFTTPFLVAIFGLASASTVAGNFLKVSPGNSWADYCQPGGSKFDTHHLCVSSSPSFLKLLIKESHYEGYLAPNGKDFVLLDFDGLTTRLSTNKYDITVTFGQVLTPGVKDPMCGWVVIQKRGGDGSNLFQQTYCKGDTFTIPDYIVSA</sequence>
<evidence type="ECO:0000313" key="3">
    <source>
        <dbReference type="Proteomes" id="UP000000561"/>
    </source>
</evidence>
<keyword evidence="1" id="KW-0732">Signal</keyword>
<protein>
    <recommendedName>
        <fullName evidence="4">Mig1 protein</fullName>
    </recommendedName>
</protein>
<dbReference type="Proteomes" id="UP000000561">
    <property type="component" value="Chromosome 2"/>
</dbReference>
<organism evidence="2 3">
    <name type="scientific">Mycosarcoma maydis</name>
    <name type="common">Corn smut fungus</name>
    <name type="synonym">Ustilago maydis</name>
    <dbReference type="NCBI Taxonomy" id="5270"/>
    <lineage>
        <taxon>Eukaryota</taxon>
        <taxon>Fungi</taxon>
        <taxon>Dikarya</taxon>
        <taxon>Basidiomycota</taxon>
        <taxon>Ustilaginomycotina</taxon>
        <taxon>Ustilaginomycetes</taxon>
        <taxon>Ustilaginales</taxon>
        <taxon>Ustilaginaceae</taxon>
        <taxon>Mycosarcoma</taxon>
    </lineage>
</organism>
<name>A0A0D1CYL2_MYCMD</name>
<dbReference type="eggNOG" id="ENOG502RDSP">
    <property type="taxonomic scope" value="Eukaryota"/>
</dbReference>
<proteinExistence type="predicted"/>
<gene>
    <name evidence="2" type="ORF">UMAG_01302</name>
</gene>
<dbReference type="VEuPathDB" id="FungiDB:UMAG_01302"/>
<dbReference type="EMBL" id="CM003141">
    <property type="protein sequence ID" value="KIS71403.1"/>
    <property type="molecule type" value="Genomic_DNA"/>
</dbReference>
<accession>A0A0D1CYL2</accession>
<dbReference type="GeneID" id="23562372"/>
<dbReference type="AlphaFoldDB" id="A0A0D1CYL2"/>
<dbReference type="OrthoDB" id="2557779at2759"/>
<reference evidence="2 3" key="1">
    <citation type="journal article" date="2006" name="Nature">
        <title>Insights from the genome of the biotrophic fungal plant pathogen Ustilago maydis.</title>
        <authorList>
            <person name="Kamper J."/>
            <person name="Kahmann R."/>
            <person name="Bolker M."/>
            <person name="Ma L.J."/>
            <person name="Brefort T."/>
            <person name="Saville B.J."/>
            <person name="Banuett F."/>
            <person name="Kronstad J.W."/>
            <person name="Gold S.E."/>
            <person name="Muller O."/>
            <person name="Perlin M.H."/>
            <person name="Wosten H.A."/>
            <person name="de Vries R."/>
            <person name="Ruiz-Herrera J."/>
            <person name="Reynaga-Pena C.G."/>
            <person name="Snetselaar K."/>
            <person name="McCann M."/>
            <person name="Perez-Martin J."/>
            <person name="Feldbrugge M."/>
            <person name="Basse C.W."/>
            <person name="Steinberg G."/>
            <person name="Ibeas J.I."/>
            <person name="Holloman W."/>
            <person name="Guzman P."/>
            <person name="Farman M."/>
            <person name="Stajich J.E."/>
            <person name="Sentandreu R."/>
            <person name="Gonzalez-Prieto J.M."/>
            <person name="Kennell J.C."/>
            <person name="Molina L."/>
            <person name="Schirawski J."/>
            <person name="Mendoza-Mendoza A."/>
            <person name="Greilinger D."/>
            <person name="Munch K."/>
            <person name="Rossel N."/>
            <person name="Scherer M."/>
            <person name="Vranes M."/>
            <person name="Ladendorf O."/>
            <person name="Vincon V."/>
            <person name="Fuchs U."/>
            <person name="Sandrock B."/>
            <person name="Meng S."/>
            <person name="Ho E.C."/>
            <person name="Cahill M.J."/>
            <person name="Boyce K.J."/>
            <person name="Klose J."/>
            <person name="Klosterman S.J."/>
            <person name="Deelstra H.J."/>
            <person name="Ortiz-Castellanos L."/>
            <person name="Li W."/>
            <person name="Sanchez-Alonso P."/>
            <person name="Schreier P.H."/>
            <person name="Hauser-Hahn I."/>
            <person name="Vaupel M."/>
            <person name="Koopmann E."/>
            <person name="Friedrich G."/>
            <person name="Voss H."/>
            <person name="Schluter T."/>
            <person name="Margolis J."/>
            <person name="Platt D."/>
            <person name="Swimmer C."/>
            <person name="Gnirke A."/>
            <person name="Chen F."/>
            <person name="Vysotskaia V."/>
            <person name="Mannhaupt G."/>
            <person name="Guldener U."/>
            <person name="Munsterkotter M."/>
            <person name="Haase D."/>
            <person name="Oesterheld M."/>
            <person name="Mewes H.W."/>
            <person name="Mauceli E.W."/>
            <person name="DeCaprio D."/>
            <person name="Wade C.M."/>
            <person name="Butler J."/>
            <person name="Young S."/>
            <person name="Jaffe D.B."/>
            <person name="Calvo S."/>
            <person name="Nusbaum C."/>
            <person name="Galagan J."/>
            <person name="Birren B.W."/>
        </authorList>
    </citation>
    <scope>NUCLEOTIDE SEQUENCE [LARGE SCALE GENOMIC DNA]</scope>
    <source>
        <strain evidence="3">DSM 14603 / FGSC 9021 / UM521</strain>
    </source>
</reference>
<dbReference type="InParanoid" id="A0A0D1CYL2"/>
<evidence type="ECO:0000313" key="2">
    <source>
        <dbReference type="EMBL" id="KIS71403.1"/>
    </source>
</evidence>
<dbReference type="KEGG" id="uma:UMAG_01302"/>
<feature type="chain" id="PRO_5002244537" description="Mig1 protein" evidence="1">
    <location>
        <begin position="18"/>
        <end position="149"/>
    </location>
</feature>
<evidence type="ECO:0000256" key="1">
    <source>
        <dbReference type="SAM" id="SignalP"/>
    </source>
</evidence>
<evidence type="ECO:0008006" key="4">
    <source>
        <dbReference type="Google" id="ProtNLM"/>
    </source>
</evidence>